<sequence length="189" mass="21781">MCAPSTSSSVRTTFRPSRPKSSGVSSSSRRITPRSPKDPYFESCTAFATEFRTRFLPDREREAAMLKLESTRYHQGSQTFQKYLNEFRDLVDQSGYTKGSNITMKFRRELDSIIQSRVAESADCLDEDDFEEWYRAAVRATLIHNKCVRGPHKTASQWESQENKLTSLGMVFGFIYYCTRIVLMSTYTP</sequence>
<comment type="caution">
    <text evidence="1">The sequence shown here is derived from an EMBL/GenBank/DDBJ whole genome shotgun (WGS) entry which is preliminary data.</text>
</comment>
<accession>A0ACB7J6N5</accession>
<dbReference type="Proteomes" id="UP000824881">
    <property type="component" value="Unassembled WGS sequence"/>
</dbReference>
<name>A0ACB7J6N5_PLECO</name>
<protein>
    <submittedName>
        <fullName evidence="1">Uncharacterized protein</fullName>
    </submittedName>
</protein>
<dbReference type="EMBL" id="WQMT02000002">
    <property type="protein sequence ID" value="KAG9226252.1"/>
    <property type="molecule type" value="Genomic_DNA"/>
</dbReference>
<organism evidence="1 2">
    <name type="scientific">Pleurotus cornucopiae</name>
    <name type="common">Cornucopia mushroom</name>
    <dbReference type="NCBI Taxonomy" id="5321"/>
    <lineage>
        <taxon>Eukaryota</taxon>
        <taxon>Fungi</taxon>
        <taxon>Dikarya</taxon>
        <taxon>Basidiomycota</taxon>
        <taxon>Agaricomycotina</taxon>
        <taxon>Agaricomycetes</taxon>
        <taxon>Agaricomycetidae</taxon>
        <taxon>Agaricales</taxon>
        <taxon>Pleurotineae</taxon>
        <taxon>Pleurotaceae</taxon>
        <taxon>Pleurotus</taxon>
    </lineage>
</organism>
<reference evidence="1 2" key="1">
    <citation type="journal article" date="2021" name="Appl. Environ. Microbiol.">
        <title>Genetic linkage and physical mapping for an oyster mushroom Pleurotus cornucopiae and QTL analysis for the trait cap color.</title>
        <authorList>
            <person name="Zhang Y."/>
            <person name="Gao W."/>
            <person name="Sonnenberg A."/>
            <person name="Chen Q."/>
            <person name="Zhang J."/>
            <person name="Huang C."/>
        </authorList>
    </citation>
    <scope>NUCLEOTIDE SEQUENCE [LARGE SCALE GENOMIC DNA]</scope>
    <source>
        <strain evidence="1">CCMSSC00406</strain>
    </source>
</reference>
<keyword evidence="2" id="KW-1185">Reference proteome</keyword>
<proteinExistence type="predicted"/>
<evidence type="ECO:0000313" key="1">
    <source>
        <dbReference type="EMBL" id="KAG9226252.1"/>
    </source>
</evidence>
<evidence type="ECO:0000313" key="2">
    <source>
        <dbReference type="Proteomes" id="UP000824881"/>
    </source>
</evidence>
<gene>
    <name evidence="1" type="ORF">CCMSSC00406_0005163</name>
</gene>